<evidence type="ECO:0000256" key="2">
    <source>
        <dbReference type="ARBA" id="ARBA00023033"/>
    </source>
</evidence>
<organism evidence="4 5">
    <name type="scientific">OM182 bacterium MED-G24</name>
    <dbReference type="NCBI Taxonomy" id="1986255"/>
    <lineage>
        <taxon>Bacteria</taxon>
        <taxon>Pseudomonadati</taxon>
        <taxon>Pseudomonadota</taxon>
        <taxon>Gammaproteobacteria</taxon>
        <taxon>OMG group</taxon>
        <taxon>OM182 clade</taxon>
    </lineage>
</organism>
<dbReference type="PANTHER" id="PTHR30137">
    <property type="entry name" value="LUCIFERASE-LIKE MONOOXYGENASE"/>
    <property type="match status" value="1"/>
</dbReference>
<keyword evidence="2" id="KW-0503">Monooxygenase</keyword>
<protein>
    <submittedName>
        <fullName evidence="4">LLM class flavin-dependent oxidoreductase</fullName>
    </submittedName>
</protein>
<dbReference type="AlphaFoldDB" id="A0A2A5WTR9"/>
<dbReference type="GO" id="GO:0005829">
    <property type="term" value="C:cytosol"/>
    <property type="evidence" value="ECO:0007669"/>
    <property type="project" value="TreeGrafter"/>
</dbReference>
<evidence type="ECO:0000313" key="5">
    <source>
        <dbReference type="Proteomes" id="UP000219327"/>
    </source>
</evidence>
<dbReference type="InterPro" id="IPR011251">
    <property type="entry name" value="Luciferase-like_dom"/>
</dbReference>
<comment type="caution">
    <text evidence="4">The sequence shown here is derived from an EMBL/GenBank/DDBJ whole genome shotgun (WGS) entry which is preliminary data.</text>
</comment>
<accession>A0A2A5WTR9</accession>
<gene>
    <name evidence="4" type="ORF">CNE99_05365</name>
</gene>
<dbReference type="InterPro" id="IPR036661">
    <property type="entry name" value="Luciferase-like_sf"/>
</dbReference>
<dbReference type="InterPro" id="IPR050766">
    <property type="entry name" value="Bact_Lucif_Oxidored"/>
</dbReference>
<evidence type="ECO:0000256" key="1">
    <source>
        <dbReference type="ARBA" id="ARBA00023002"/>
    </source>
</evidence>
<dbReference type="PANTHER" id="PTHR30137:SF8">
    <property type="entry name" value="BLR5498 PROTEIN"/>
    <property type="match status" value="1"/>
</dbReference>
<dbReference type="Pfam" id="PF00296">
    <property type="entry name" value="Bac_luciferase"/>
    <property type="match status" value="1"/>
</dbReference>
<sequence>MKFGIFYEHQLPRPWSEGIELQLFQDALDQVELADKLGIDYAWEVEHHFLEEYSHSSAPEIFLSAASQRTKNIRLGHGIRQVIPNYNHPARTAECIATLDLVSGGRVDFGTGESSAILELGGFDIPVQSKRAQYLESTEQIANMLAMDPYPGYEGEYFSMPCRNIVPKPVQKPHPPIWVACSNRETIKMAARLGIGALTFAFVDPMDAKHWVDEYYSIIKSDECVPVGHAVNANICMVTSFSLHHDRATAIQRGLEGFEFFGYALGSLYGFGAHKPGRTNLFEQFTEQRHKRLEENPIDMTQALGQERGGIGTPDDMKVHLRKFEEVGVDQVTFIQQAGMNKHEHICESLNIFAEEVMPEFKEREADRLSAKEEELAPYIQAAMERKQYMEPLTDDQIPEFPALGRSVVEGEGDPNKQATS</sequence>
<evidence type="ECO:0000259" key="3">
    <source>
        <dbReference type="Pfam" id="PF00296"/>
    </source>
</evidence>
<keyword evidence="1" id="KW-0560">Oxidoreductase</keyword>
<dbReference type="SUPFAM" id="SSF51679">
    <property type="entry name" value="Bacterial luciferase-like"/>
    <property type="match status" value="1"/>
</dbReference>
<dbReference type="GO" id="GO:0016705">
    <property type="term" value="F:oxidoreductase activity, acting on paired donors, with incorporation or reduction of molecular oxygen"/>
    <property type="evidence" value="ECO:0007669"/>
    <property type="project" value="InterPro"/>
</dbReference>
<name>A0A2A5WTR9_9GAMM</name>
<evidence type="ECO:0000313" key="4">
    <source>
        <dbReference type="EMBL" id="PDH39604.1"/>
    </source>
</evidence>
<proteinExistence type="predicted"/>
<dbReference type="Proteomes" id="UP000219327">
    <property type="component" value="Unassembled WGS sequence"/>
</dbReference>
<dbReference type="GO" id="GO:0004497">
    <property type="term" value="F:monooxygenase activity"/>
    <property type="evidence" value="ECO:0007669"/>
    <property type="project" value="UniProtKB-KW"/>
</dbReference>
<feature type="domain" description="Luciferase-like" evidence="3">
    <location>
        <begin position="1"/>
        <end position="331"/>
    </location>
</feature>
<dbReference type="EMBL" id="NTKD01000022">
    <property type="protein sequence ID" value="PDH39604.1"/>
    <property type="molecule type" value="Genomic_DNA"/>
</dbReference>
<reference evidence="4 5" key="1">
    <citation type="submission" date="2017-08" db="EMBL/GenBank/DDBJ databases">
        <title>Fine stratification of microbial communities through a metagenomic profile of the photic zone.</title>
        <authorList>
            <person name="Haro-Moreno J.M."/>
            <person name="Lopez-Perez M."/>
            <person name="De La Torre J."/>
            <person name="Picazo A."/>
            <person name="Camacho A."/>
            <person name="Rodriguez-Valera F."/>
        </authorList>
    </citation>
    <scope>NUCLEOTIDE SEQUENCE [LARGE SCALE GENOMIC DNA]</scope>
    <source>
        <strain evidence="4">MED-G24</strain>
    </source>
</reference>
<dbReference type="Gene3D" id="3.20.20.30">
    <property type="entry name" value="Luciferase-like domain"/>
    <property type="match status" value="1"/>
</dbReference>